<dbReference type="STRING" id="90262.A0A1X2IG56"/>
<keyword evidence="1" id="KW-0539">Nucleus</keyword>
<dbReference type="GO" id="GO:0070390">
    <property type="term" value="C:transcription export complex 2"/>
    <property type="evidence" value="ECO:0007669"/>
    <property type="project" value="UniProtKB-UniRule"/>
</dbReference>
<name>A0A1X2IG56_9FUNG</name>
<comment type="subunit">
    <text evidence="1">Component of the nuclear pore complex (NPC)-associated TREX-2 complex (transcription and export complex 2), composed of at least SUS1, SAC3, THP1, SEM1, and CDC31. TREX-2 contains 2 SUS1 chains. The TREX-2 complex interacts with the nucleoporin NUP1. Component of the 1.8 MDa SAGA transcription coactivator-HAT complex. SAGA is built of 5 distinct domains with specialized functions. Within the SAGA complex, SUS1, SGF11, SGF73 and UBP8 form an additional subcomplex of SAGA called the DUB module (deubiquitination module). Interacts directly with THP1, SAC3, SGF11, and with the RNA polymerase II.</text>
</comment>
<dbReference type="Gene3D" id="1.10.246.140">
    <property type="match status" value="1"/>
</dbReference>
<protein>
    <recommendedName>
        <fullName evidence="1">Transcription and mRNA export factor SUS1</fullName>
    </recommendedName>
</protein>
<dbReference type="AlphaFoldDB" id="A0A1X2IG56"/>
<dbReference type="GO" id="GO:0005654">
    <property type="term" value="C:nucleoplasm"/>
    <property type="evidence" value="ECO:0007669"/>
    <property type="project" value="UniProtKB-SubCell"/>
</dbReference>
<evidence type="ECO:0000256" key="1">
    <source>
        <dbReference type="HAMAP-Rule" id="MF_03046"/>
    </source>
</evidence>
<dbReference type="InterPro" id="IPR018783">
    <property type="entry name" value="TF_ENY2"/>
</dbReference>
<dbReference type="GO" id="GO:0006325">
    <property type="term" value="P:chromatin organization"/>
    <property type="evidence" value="ECO:0007669"/>
    <property type="project" value="UniProtKB-KW"/>
</dbReference>
<comment type="subcellular location">
    <subcellularLocation>
        <location evidence="1">Nucleus</location>
        <location evidence="1">Nucleoplasm</location>
    </subcellularLocation>
    <subcellularLocation>
        <location evidence="1">Cytoplasm</location>
        <location evidence="1">P-body</location>
    </subcellularLocation>
</comment>
<reference evidence="2 3" key="1">
    <citation type="submission" date="2016-07" db="EMBL/GenBank/DDBJ databases">
        <title>Pervasive Adenine N6-methylation of Active Genes in Fungi.</title>
        <authorList>
            <consortium name="DOE Joint Genome Institute"/>
            <person name="Mondo S.J."/>
            <person name="Dannebaum R.O."/>
            <person name="Kuo R.C."/>
            <person name="Labutti K."/>
            <person name="Haridas S."/>
            <person name="Kuo A."/>
            <person name="Salamov A."/>
            <person name="Ahrendt S.R."/>
            <person name="Lipzen A."/>
            <person name="Sullivan W."/>
            <person name="Andreopoulos W.B."/>
            <person name="Clum A."/>
            <person name="Lindquist E."/>
            <person name="Daum C."/>
            <person name="Ramamoorthy G.K."/>
            <person name="Gryganskyi A."/>
            <person name="Culley D."/>
            <person name="Magnuson J.K."/>
            <person name="James T.Y."/>
            <person name="O'Malley M.A."/>
            <person name="Stajich J.E."/>
            <person name="Spatafora J.W."/>
            <person name="Visel A."/>
            <person name="Grigoriev I.V."/>
        </authorList>
    </citation>
    <scope>NUCLEOTIDE SEQUENCE [LARGE SCALE GENOMIC DNA]</scope>
    <source>
        <strain evidence="2 3">NRRL 1336</strain>
    </source>
</reference>
<gene>
    <name evidence="1" type="primary">SUS1</name>
    <name evidence="2" type="ORF">BCR42DRAFT_415923</name>
</gene>
<keyword evidence="1" id="KW-0509">mRNA transport</keyword>
<accession>A0A1X2IG56</accession>
<dbReference type="InterPro" id="IPR038212">
    <property type="entry name" value="TF_EnY2_sf"/>
</dbReference>
<keyword evidence="1" id="KW-0804">Transcription</keyword>
<comment type="caution">
    <text evidence="2">The sequence shown here is derived from an EMBL/GenBank/DDBJ whole genome shotgun (WGS) entry which is preliminary data.</text>
</comment>
<dbReference type="GO" id="GO:0003713">
    <property type="term" value="F:transcription coactivator activity"/>
    <property type="evidence" value="ECO:0007669"/>
    <property type="project" value="UniProtKB-UniRule"/>
</dbReference>
<proteinExistence type="inferred from homology"/>
<dbReference type="GO" id="GO:0000932">
    <property type="term" value="C:P-body"/>
    <property type="evidence" value="ECO:0007669"/>
    <property type="project" value="UniProtKB-SubCell"/>
</dbReference>
<dbReference type="OrthoDB" id="6221744at2759"/>
<dbReference type="GO" id="GO:0071819">
    <property type="term" value="C:DUBm complex"/>
    <property type="evidence" value="ECO:0007669"/>
    <property type="project" value="UniProtKB-UniRule"/>
</dbReference>
<dbReference type="GO" id="GO:0005643">
    <property type="term" value="C:nuclear pore"/>
    <property type="evidence" value="ECO:0007669"/>
    <property type="project" value="UniProtKB-UniRule"/>
</dbReference>
<dbReference type="Pfam" id="PF10163">
    <property type="entry name" value="EnY2"/>
    <property type="match status" value="1"/>
</dbReference>
<comment type="function">
    <text evidence="1">Involved in mRNA export coupled transcription activation by association with both the TREX-2 and the SAGA complexes. At the promoters, SAGA is required for recruitment of the basal transcription machinery. It influences RNA polymerase II transcriptional activity through different activities such as TBP interaction and promoter selectivity, interaction with transcription activators, and chromatin modification through histone acetylation and deubiquitination. Within the SAGA complex, participates to a subcomplex required for deubiquitination of H2B and for the maintenance of steady-state H3 methylation levels. The TREX-2 complex functions in docking export-competent ribonucleoprotein particles (mRNPs) to the nuclear entrance of the nuclear pore complex (nuclear basket). TREX-2 participates in mRNA export and accurate chromatin positioning in the nucleus by tethering genes to the nuclear periphery. May also be involved in cytoplasmic mRNA decay by interaction with components of P-bodies.</text>
</comment>
<keyword evidence="3" id="KW-1185">Reference proteome</keyword>
<dbReference type="GO" id="GO:0006406">
    <property type="term" value="P:mRNA export from nucleus"/>
    <property type="evidence" value="ECO:0007669"/>
    <property type="project" value="UniProtKB-UniRule"/>
</dbReference>
<keyword evidence="1" id="KW-0010">Activator</keyword>
<comment type="similarity">
    <text evidence="1">Belongs to the ENY2 family.</text>
</comment>
<sequence>MSADDNLMTALNQYFVSSGEKQKLLTLLKARLAETSWNDNYYAHCRDTMQDRKGDFTLDELIKETSDYGKSTVNESIKKELLVLIKKFLTDTVSTTTASDQQ</sequence>
<dbReference type="GO" id="GO:0015031">
    <property type="term" value="P:protein transport"/>
    <property type="evidence" value="ECO:0007669"/>
    <property type="project" value="UniProtKB-KW"/>
</dbReference>
<organism evidence="2 3">
    <name type="scientific">Absidia repens</name>
    <dbReference type="NCBI Taxonomy" id="90262"/>
    <lineage>
        <taxon>Eukaryota</taxon>
        <taxon>Fungi</taxon>
        <taxon>Fungi incertae sedis</taxon>
        <taxon>Mucoromycota</taxon>
        <taxon>Mucoromycotina</taxon>
        <taxon>Mucoromycetes</taxon>
        <taxon>Mucorales</taxon>
        <taxon>Cunninghamellaceae</taxon>
        <taxon>Absidia</taxon>
    </lineage>
</organism>
<keyword evidence="1" id="KW-0811">Translocation</keyword>
<keyword evidence="1" id="KW-0156">Chromatin regulator</keyword>
<evidence type="ECO:0000313" key="3">
    <source>
        <dbReference type="Proteomes" id="UP000193560"/>
    </source>
</evidence>
<dbReference type="EMBL" id="MCGE01000012">
    <property type="protein sequence ID" value="ORZ15799.1"/>
    <property type="molecule type" value="Genomic_DNA"/>
</dbReference>
<keyword evidence="1" id="KW-0653">Protein transport</keyword>
<keyword evidence="1" id="KW-0813">Transport</keyword>
<dbReference type="Proteomes" id="UP000193560">
    <property type="component" value="Unassembled WGS sequence"/>
</dbReference>
<evidence type="ECO:0000313" key="2">
    <source>
        <dbReference type="EMBL" id="ORZ15799.1"/>
    </source>
</evidence>
<dbReference type="PANTHER" id="PTHR12514">
    <property type="entry name" value="ENHANCER OF YELLOW 2 TRANSCRIPTION FACTOR"/>
    <property type="match status" value="1"/>
</dbReference>
<dbReference type="HAMAP" id="MF_03046">
    <property type="entry name" value="ENY2_Sus1"/>
    <property type="match status" value="1"/>
</dbReference>
<dbReference type="GO" id="GO:0000124">
    <property type="term" value="C:SAGA complex"/>
    <property type="evidence" value="ECO:0007669"/>
    <property type="project" value="UniProtKB-UniRule"/>
</dbReference>
<keyword evidence="1" id="KW-0805">Transcription regulation</keyword>
<keyword evidence="1" id="KW-0963">Cytoplasm</keyword>
<dbReference type="GO" id="GO:0006368">
    <property type="term" value="P:transcription elongation by RNA polymerase II"/>
    <property type="evidence" value="ECO:0007669"/>
    <property type="project" value="UniProtKB-UniRule"/>
</dbReference>